<dbReference type="AlphaFoldDB" id="A0A5A7U248"/>
<evidence type="ECO:0000256" key="1">
    <source>
        <dbReference type="SAM" id="Coils"/>
    </source>
</evidence>
<sequence>MTEDESISEYNERVMEIANDSLLLGEKIHESKIVHKVLRSLPRKFDMKVTAIEEAQDITTLKLDDYLGCYLLLKWLYQIEKAKIVKTGRHDGENSTRKVNDFSYRRNNDYGKQNEDVGRFVRCRECKGFGHYQAECPTFLRRQKKNYYTTLSDEESDDAEVDHGMNAFTTCITEINLNDDSECSDNDEDEELMLEKLKMLRKEDSEARAIKKERIQDLMEENERLMRVISSLKVKLKEVQNEYHQTIKSVNMLNSGTDNLDSILNLGQNGSSKYGLGFDASMGIAKFTSEDDETSIIPDVTSTLLKEIPKDDSQLDAIEPTFVGVALKDEDWINAMQEQSVTKNKVRLVAQGYAQVEDVDFDETFAHVARLEAIRLLLKISSQPKGFVDSEFPQRVYKLNKALYGLKLAPRAWMNA</sequence>
<dbReference type="Proteomes" id="UP000321393">
    <property type="component" value="Unassembled WGS sequence"/>
</dbReference>
<dbReference type="Pfam" id="PF07727">
    <property type="entry name" value="RVT_2"/>
    <property type="match status" value="1"/>
</dbReference>
<evidence type="ECO:0000313" key="3">
    <source>
        <dbReference type="EMBL" id="KAA0047661.1"/>
    </source>
</evidence>
<reference evidence="5 6" key="1">
    <citation type="submission" date="2019-08" db="EMBL/GenBank/DDBJ databases">
        <title>Draft genome sequences of two oriental melons (Cucumis melo L. var makuwa).</title>
        <authorList>
            <person name="Kwon S.-Y."/>
        </authorList>
    </citation>
    <scope>NUCLEOTIDE SEQUENCE [LARGE SCALE GENOMIC DNA]</scope>
    <source>
        <strain evidence="6">cv. Chang Bougi</strain>
        <strain evidence="5">cv. SW 3</strain>
        <tissue evidence="3">Leaf</tissue>
    </source>
</reference>
<name>A0A5A7U248_CUCMM</name>
<keyword evidence="1" id="KW-0175">Coiled coil</keyword>
<dbReference type="EMBL" id="SSTE01013117">
    <property type="protein sequence ID" value="KAA0047661.1"/>
    <property type="molecule type" value="Genomic_DNA"/>
</dbReference>
<comment type="caution">
    <text evidence="3">The sequence shown here is derived from an EMBL/GenBank/DDBJ whole genome shotgun (WGS) entry which is preliminary data.</text>
</comment>
<dbReference type="InterPro" id="IPR036875">
    <property type="entry name" value="Znf_CCHC_sf"/>
</dbReference>
<dbReference type="SUPFAM" id="SSF57756">
    <property type="entry name" value="Retrovirus zinc finger-like domains"/>
    <property type="match status" value="1"/>
</dbReference>
<feature type="coiled-coil region" evidence="1">
    <location>
        <begin position="208"/>
        <end position="242"/>
    </location>
</feature>
<dbReference type="Pfam" id="PF14223">
    <property type="entry name" value="Retrotran_gag_2"/>
    <property type="match status" value="1"/>
</dbReference>
<organism evidence="3 5">
    <name type="scientific">Cucumis melo var. makuwa</name>
    <name type="common">Oriental melon</name>
    <dbReference type="NCBI Taxonomy" id="1194695"/>
    <lineage>
        <taxon>Eukaryota</taxon>
        <taxon>Viridiplantae</taxon>
        <taxon>Streptophyta</taxon>
        <taxon>Embryophyta</taxon>
        <taxon>Tracheophyta</taxon>
        <taxon>Spermatophyta</taxon>
        <taxon>Magnoliopsida</taxon>
        <taxon>eudicotyledons</taxon>
        <taxon>Gunneridae</taxon>
        <taxon>Pentapetalae</taxon>
        <taxon>rosids</taxon>
        <taxon>fabids</taxon>
        <taxon>Cucurbitales</taxon>
        <taxon>Cucurbitaceae</taxon>
        <taxon>Benincaseae</taxon>
        <taxon>Cucumis</taxon>
    </lineage>
</organism>
<evidence type="ECO:0000313" key="5">
    <source>
        <dbReference type="Proteomes" id="UP000321393"/>
    </source>
</evidence>
<evidence type="ECO:0000259" key="2">
    <source>
        <dbReference type="Pfam" id="PF07727"/>
    </source>
</evidence>
<feature type="domain" description="Reverse transcriptase Ty1/copia-type" evidence="2">
    <location>
        <begin position="332"/>
        <end position="383"/>
    </location>
</feature>
<dbReference type="Proteomes" id="UP000321947">
    <property type="component" value="Unassembled WGS sequence"/>
</dbReference>
<dbReference type="GO" id="GO:0003676">
    <property type="term" value="F:nucleic acid binding"/>
    <property type="evidence" value="ECO:0007669"/>
    <property type="project" value="InterPro"/>
</dbReference>
<proteinExistence type="predicted"/>
<gene>
    <name evidence="4" type="ORF">E5676_scaffold648G001090</name>
    <name evidence="3" type="ORF">E6C27_scaffold115G001540</name>
</gene>
<protein>
    <submittedName>
        <fullName evidence="3">Gag-pol polyprotein</fullName>
    </submittedName>
</protein>
<dbReference type="EMBL" id="SSTD01012901">
    <property type="protein sequence ID" value="TYK08317.1"/>
    <property type="molecule type" value="Genomic_DNA"/>
</dbReference>
<dbReference type="InterPro" id="IPR013103">
    <property type="entry name" value="RVT_2"/>
</dbReference>
<accession>A0A5A7U248</accession>
<dbReference type="OrthoDB" id="1738629at2759"/>
<evidence type="ECO:0000313" key="4">
    <source>
        <dbReference type="EMBL" id="TYK08317.1"/>
    </source>
</evidence>
<dbReference type="GO" id="GO:0008270">
    <property type="term" value="F:zinc ion binding"/>
    <property type="evidence" value="ECO:0007669"/>
    <property type="project" value="InterPro"/>
</dbReference>
<evidence type="ECO:0000313" key="6">
    <source>
        <dbReference type="Proteomes" id="UP000321947"/>
    </source>
</evidence>